<evidence type="ECO:0000256" key="1">
    <source>
        <dbReference type="ARBA" id="ARBA00008668"/>
    </source>
</evidence>
<dbReference type="GO" id="GO:0016787">
    <property type="term" value="F:hydrolase activity"/>
    <property type="evidence" value="ECO:0007669"/>
    <property type="project" value="UniProtKB-KW"/>
</dbReference>
<protein>
    <submittedName>
        <fullName evidence="4">Esterase/lipase-like protein</fullName>
    </submittedName>
</protein>
<gene>
    <name evidence="4" type="ORF">PRIO_4795</name>
</gene>
<feature type="domain" description="SGNH hydrolase-type esterase" evidence="3">
    <location>
        <begin position="8"/>
        <end position="184"/>
    </location>
</feature>
<dbReference type="KEGG" id="pri:PRIO_4795"/>
<dbReference type="Pfam" id="PF13472">
    <property type="entry name" value="Lipase_GDSL_2"/>
    <property type="match status" value="1"/>
</dbReference>
<sequence length="242" mass="26329">MPTLYIAGDSTAAQKGGGEKPMAGWGEFLQEHFSPEIAVDNRAVNGRSTRSFLAEGRLEDIGKDFQCGDYLLIQFGHNDQKVEDPARYTDPAAEYRRNLLTFIEFARSRGGSPVLLTSVSRRRFTAGGEPDPLAVGLYPEAVREVAAQTGTPLLDIFASSQQLYRGLGVDGSRQLFMHLPAGGHPNYPQGITDDTHFCKQGAARIADLVAEAISQSAELAALHAHLRQPGSWSPRIYLGFPV</sequence>
<dbReference type="HOGENOM" id="CLU_065859_2_0_9"/>
<name>A0A0E4HCH6_9BACL</name>
<dbReference type="InterPro" id="IPR036514">
    <property type="entry name" value="SGNH_hydro_sf"/>
</dbReference>
<dbReference type="InterPro" id="IPR013830">
    <property type="entry name" value="SGNH_hydro"/>
</dbReference>
<dbReference type="AlphaFoldDB" id="A0A0E4HCH6"/>
<dbReference type="PANTHER" id="PTHR43695:SF1">
    <property type="entry name" value="RHAMNOGALACTURONAN ACETYLESTERASE"/>
    <property type="match status" value="1"/>
</dbReference>
<dbReference type="EMBL" id="LN831776">
    <property type="protein sequence ID" value="CQR57197.1"/>
    <property type="molecule type" value="Genomic_DNA"/>
</dbReference>
<evidence type="ECO:0000256" key="2">
    <source>
        <dbReference type="ARBA" id="ARBA00022801"/>
    </source>
</evidence>
<evidence type="ECO:0000259" key="3">
    <source>
        <dbReference type="Pfam" id="PF13472"/>
    </source>
</evidence>
<proteinExistence type="inferred from homology"/>
<dbReference type="InterPro" id="IPR037459">
    <property type="entry name" value="RhgT-like"/>
</dbReference>
<dbReference type="SUPFAM" id="SSF52266">
    <property type="entry name" value="SGNH hydrolase"/>
    <property type="match status" value="1"/>
</dbReference>
<reference evidence="5" key="1">
    <citation type="submission" date="2015-03" db="EMBL/GenBank/DDBJ databases">
        <authorList>
            <person name="Wibberg D."/>
        </authorList>
    </citation>
    <scope>NUCLEOTIDE SEQUENCE [LARGE SCALE GENOMIC DNA]</scope>
</reference>
<dbReference type="CDD" id="cd01821">
    <property type="entry name" value="Rhamnogalacturan_acetylesterase_like"/>
    <property type="match status" value="1"/>
</dbReference>
<dbReference type="PATRIC" id="fig|1073571.4.peg.5153"/>
<dbReference type="STRING" id="483937.AMQ84_02660"/>
<evidence type="ECO:0000313" key="4">
    <source>
        <dbReference type="EMBL" id="CQR57197.1"/>
    </source>
</evidence>
<organism evidence="4 5">
    <name type="scientific">Paenibacillus riograndensis SBR5</name>
    <dbReference type="NCBI Taxonomy" id="1073571"/>
    <lineage>
        <taxon>Bacteria</taxon>
        <taxon>Bacillati</taxon>
        <taxon>Bacillota</taxon>
        <taxon>Bacilli</taxon>
        <taxon>Bacillales</taxon>
        <taxon>Paenibacillaceae</taxon>
        <taxon>Paenibacillus</taxon>
        <taxon>Paenibacillus sonchi group</taxon>
    </lineage>
</organism>
<keyword evidence="2" id="KW-0378">Hydrolase</keyword>
<dbReference type="Proteomes" id="UP000033163">
    <property type="component" value="Chromosome I"/>
</dbReference>
<dbReference type="Gene3D" id="3.40.50.1110">
    <property type="entry name" value="SGNH hydrolase"/>
    <property type="match status" value="1"/>
</dbReference>
<evidence type="ECO:0000313" key="5">
    <source>
        <dbReference type="Proteomes" id="UP000033163"/>
    </source>
</evidence>
<dbReference type="RefSeq" id="WP_020428997.1">
    <property type="nucleotide sequence ID" value="NZ_AGBD01000742.1"/>
</dbReference>
<dbReference type="PANTHER" id="PTHR43695">
    <property type="entry name" value="PUTATIVE (AFU_ORTHOLOGUE AFUA_2G17250)-RELATED"/>
    <property type="match status" value="1"/>
</dbReference>
<comment type="similarity">
    <text evidence="1">Belongs to the 'GDSL' lipolytic enzyme family.</text>
</comment>
<accession>A0A0E4HCH6</accession>